<dbReference type="InterPro" id="IPR032299">
    <property type="entry name" value="DUF4843"/>
</dbReference>
<comment type="caution">
    <text evidence="1">The sequence shown here is derived from an EMBL/GenBank/DDBJ whole genome shotgun (WGS) entry which is preliminary data.</text>
</comment>
<gene>
    <name evidence="1" type="ORF">GGR14_003270</name>
</gene>
<dbReference type="Proteomes" id="UP000546007">
    <property type="component" value="Unassembled WGS sequence"/>
</dbReference>
<proteinExistence type="predicted"/>
<evidence type="ECO:0000313" key="2">
    <source>
        <dbReference type="Proteomes" id="UP000546007"/>
    </source>
</evidence>
<dbReference type="PROSITE" id="PS51257">
    <property type="entry name" value="PROKAR_LIPOPROTEIN"/>
    <property type="match status" value="1"/>
</dbReference>
<dbReference type="Pfam" id="PF16132">
    <property type="entry name" value="DUF4843"/>
    <property type="match status" value="1"/>
</dbReference>
<dbReference type="EMBL" id="JACIES010000010">
    <property type="protein sequence ID" value="MBB4027458.1"/>
    <property type="molecule type" value="Genomic_DNA"/>
</dbReference>
<reference evidence="1 2" key="1">
    <citation type="submission" date="2020-08" db="EMBL/GenBank/DDBJ databases">
        <title>Genomic Encyclopedia of Type Strains, Phase IV (KMG-IV): sequencing the most valuable type-strain genomes for metagenomic binning, comparative biology and taxonomic classification.</title>
        <authorList>
            <person name="Goeker M."/>
        </authorList>
    </citation>
    <scope>NUCLEOTIDE SEQUENCE [LARGE SCALE GENOMIC DNA]</scope>
    <source>
        <strain evidence="1 2">DSM 105721</strain>
    </source>
</reference>
<dbReference type="GeneID" id="93103161"/>
<name>A0A7W6HYQ7_9BACT</name>
<keyword evidence="2" id="KW-1185">Reference proteome</keyword>
<accession>A0A7W6HYQ7</accession>
<organism evidence="1 2">
    <name type="scientific">Butyricimonas faecihominis</name>
    <dbReference type="NCBI Taxonomy" id="1472416"/>
    <lineage>
        <taxon>Bacteria</taxon>
        <taxon>Pseudomonadati</taxon>
        <taxon>Bacteroidota</taxon>
        <taxon>Bacteroidia</taxon>
        <taxon>Bacteroidales</taxon>
        <taxon>Odoribacteraceae</taxon>
        <taxon>Butyricimonas</taxon>
    </lineage>
</organism>
<dbReference type="OrthoDB" id="1007402at2"/>
<evidence type="ECO:0000313" key="1">
    <source>
        <dbReference type="EMBL" id="MBB4027458.1"/>
    </source>
</evidence>
<dbReference type="AlphaFoldDB" id="A0A7W6HYQ7"/>
<protein>
    <recommendedName>
        <fullName evidence="3">DUF4843 domain-containing protein</fullName>
    </recommendedName>
</protein>
<evidence type="ECO:0008006" key="3">
    <source>
        <dbReference type="Google" id="ProtNLM"/>
    </source>
</evidence>
<dbReference type="RefSeq" id="WP_124317640.1">
    <property type="nucleotide sequence ID" value="NZ_AP028155.1"/>
</dbReference>
<sequence length="265" mass="30699">MKIYIFLLVVVLSFLGCEKEMMDYEGKDGVYFSVQEAPPSLYGDPEIWAHMDTTLIPFSLLLENDSTVRLKVRVMGDVVNYDRYFTVSVVDSLTTALVNEDYAPLEERYMIAAGERDGFVEFTGFRQAKMLDSTYYVTLQLMENEYFSLPMDVWRPLELKDYTKEIQNVVRHVVGLSDEVFMPKAWTVNYFGSYSKKKVKLLCEMFGLKMADFDNVIEMDMERQRTYAQGLDKYLKEMEAKGQTVYEDEKDKDGNPVKMAVGPLI</sequence>